<comment type="caution">
    <text evidence="1">The sequence shown here is derived from an EMBL/GenBank/DDBJ whole genome shotgun (WGS) entry which is preliminary data.</text>
</comment>
<name>A0A1D1UM07_RAMVA</name>
<organism evidence="1 2">
    <name type="scientific">Ramazzottius varieornatus</name>
    <name type="common">Water bear</name>
    <name type="synonym">Tardigrade</name>
    <dbReference type="NCBI Taxonomy" id="947166"/>
    <lineage>
        <taxon>Eukaryota</taxon>
        <taxon>Metazoa</taxon>
        <taxon>Ecdysozoa</taxon>
        <taxon>Tardigrada</taxon>
        <taxon>Eutardigrada</taxon>
        <taxon>Parachela</taxon>
        <taxon>Hypsibioidea</taxon>
        <taxon>Ramazzottiidae</taxon>
        <taxon>Ramazzottius</taxon>
    </lineage>
</organism>
<evidence type="ECO:0000313" key="1">
    <source>
        <dbReference type="EMBL" id="GAU90769.1"/>
    </source>
</evidence>
<sequence>MKAVGSTWHRSGAVRRAIIAAEIDEGCRLNLAPADAHMARSGTVLRAIIAAEIDEGCRLNLASFRSRAVRRDIIAAEIDEGCRLNLASFRSSEASHNGQMDRNPSSQ</sequence>
<proteinExistence type="predicted"/>
<dbReference type="EMBL" id="BDGG01000001">
    <property type="protein sequence ID" value="GAU90769.1"/>
    <property type="molecule type" value="Genomic_DNA"/>
</dbReference>
<protein>
    <submittedName>
        <fullName evidence="1">Uncharacterized protein</fullName>
    </submittedName>
</protein>
<dbReference type="AlphaFoldDB" id="A0A1D1UM07"/>
<dbReference type="Proteomes" id="UP000186922">
    <property type="component" value="Unassembled WGS sequence"/>
</dbReference>
<evidence type="ECO:0000313" key="2">
    <source>
        <dbReference type="Proteomes" id="UP000186922"/>
    </source>
</evidence>
<reference evidence="1 2" key="1">
    <citation type="journal article" date="2016" name="Nat. Commun.">
        <title>Extremotolerant tardigrade genome and improved radiotolerance of human cultured cells by tardigrade-unique protein.</title>
        <authorList>
            <person name="Hashimoto T."/>
            <person name="Horikawa D.D."/>
            <person name="Saito Y."/>
            <person name="Kuwahara H."/>
            <person name="Kozuka-Hata H."/>
            <person name="Shin-I T."/>
            <person name="Minakuchi Y."/>
            <person name="Ohishi K."/>
            <person name="Motoyama A."/>
            <person name="Aizu T."/>
            <person name="Enomoto A."/>
            <person name="Kondo K."/>
            <person name="Tanaka S."/>
            <person name="Hara Y."/>
            <person name="Koshikawa S."/>
            <person name="Sagara H."/>
            <person name="Miura T."/>
            <person name="Yokobori S."/>
            <person name="Miyagawa K."/>
            <person name="Suzuki Y."/>
            <person name="Kubo T."/>
            <person name="Oyama M."/>
            <person name="Kohara Y."/>
            <person name="Fujiyama A."/>
            <person name="Arakawa K."/>
            <person name="Katayama T."/>
            <person name="Toyoda A."/>
            <person name="Kunieda T."/>
        </authorList>
    </citation>
    <scope>NUCLEOTIDE SEQUENCE [LARGE SCALE GENOMIC DNA]</scope>
    <source>
        <strain evidence="1 2">YOKOZUNA-1</strain>
    </source>
</reference>
<accession>A0A1D1UM07</accession>
<keyword evidence="2" id="KW-1185">Reference proteome</keyword>
<gene>
    <name evidence="1" type="primary">RvY_03143-1</name>
    <name evidence="1" type="synonym">RvY_03143.1</name>
    <name evidence="1" type="ORF">RvY_03143</name>
</gene>